<dbReference type="GO" id="GO:0006281">
    <property type="term" value="P:DNA repair"/>
    <property type="evidence" value="ECO:0007669"/>
    <property type="project" value="TreeGrafter"/>
</dbReference>
<dbReference type="PANTHER" id="PTHR46622:SF1">
    <property type="entry name" value="DNA-DEPENDENT METALLOPROTEASE WSS1"/>
    <property type="match status" value="1"/>
</dbReference>
<dbReference type="AlphaFoldDB" id="A0A3N4M1S7"/>
<dbReference type="GO" id="GO:0008237">
    <property type="term" value="F:metallopeptidase activity"/>
    <property type="evidence" value="ECO:0007669"/>
    <property type="project" value="TreeGrafter"/>
</dbReference>
<evidence type="ECO:0000259" key="2">
    <source>
        <dbReference type="PROSITE" id="PS51397"/>
    </source>
</evidence>
<dbReference type="STRING" id="1051890.A0A3N4M1S7"/>
<dbReference type="InterPro" id="IPR053000">
    <property type="entry name" value="WSS1-like_metalloprotease"/>
</dbReference>
<dbReference type="OrthoDB" id="447842at2759"/>
<dbReference type="PANTHER" id="PTHR46622">
    <property type="entry name" value="DNA-DEPENDENT METALLOPROTEASE WSS1"/>
    <property type="match status" value="1"/>
</dbReference>
<evidence type="ECO:0000256" key="1">
    <source>
        <dbReference type="SAM" id="MobiDB-lite"/>
    </source>
</evidence>
<dbReference type="GO" id="GO:0005634">
    <property type="term" value="C:nucleus"/>
    <property type="evidence" value="ECO:0007669"/>
    <property type="project" value="TreeGrafter"/>
</dbReference>
<dbReference type="InterPro" id="IPR013536">
    <property type="entry name" value="WLM_dom"/>
</dbReference>
<evidence type="ECO:0000313" key="3">
    <source>
        <dbReference type="EMBL" id="RPB29136.1"/>
    </source>
</evidence>
<name>A0A3N4M1S7_9PEZI</name>
<dbReference type="Gene3D" id="3.30.2010.10">
    <property type="entry name" value="Metalloproteases ('zincins'), catalytic domain"/>
    <property type="match status" value="1"/>
</dbReference>
<feature type="domain" description="WLM" evidence="2">
    <location>
        <begin position="1"/>
        <end position="169"/>
    </location>
</feature>
<protein>
    <recommendedName>
        <fullName evidence="2">WLM domain-containing protein</fullName>
    </recommendedName>
</protein>
<organism evidence="3 4">
    <name type="scientific">Terfezia boudieri ATCC MYA-4762</name>
    <dbReference type="NCBI Taxonomy" id="1051890"/>
    <lineage>
        <taxon>Eukaryota</taxon>
        <taxon>Fungi</taxon>
        <taxon>Dikarya</taxon>
        <taxon>Ascomycota</taxon>
        <taxon>Pezizomycotina</taxon>
        <taxon>Pezizomycetes</taxon>
        <taxon>Pezizales</taxon>
        <taxon>Pezizaceae</taxon>
        <taxon>Terfezia</taxon>
    </lineage>
</organism>
<gene>
    <name evidence="3" type="ORF">L211DRAFT_833014</name>
</gene>
<feature type="region of interest" description="Disordered" evidence="1">
    <location>
        <begin position="105"/>
        <end position="157"/>
    </location>
</feature>
<feature type="region of interest" description="Disordered" evidence="1">
    <location>
        <begin position="294"/>
        <end position="342"/>
    </location>
</feature>
<dbReference type="Pfam" id="PF08325">
    <property type="entry name" value="WLM"/>
    <property type="match status" value="1"/>
</dbReference>
<dbReference type="InParanoid" id="A0A3N4M1S7"/>
<accession>A0A3N4M1S7</accession>
<dbReference type="Proteomes" id="UP000267821">
    <property type="component" value="Unassembled WGS sequence"/>
</dbReference>
<sequence length="410" mass="45219">MWLSFEQVQYTMIHELAHILQMNHSSAFWSVRNKFANELHALHVKGYTGEGFWSVGRVLNCNQPFLHSRPLSENELPQSLCGGTYRARRRQQAGAPKRKITYAERQQRRKERKFGLGEGERLGGDDTERVKLESGKRKASANTASKAPKIASSKRSRELRAAAALKRFETVKKEDGEEKVTSEDGESTNSEWEDGWEYDQEDEKNAVDIGGGKRLVPVSAKEDASDDEERAREWQELKGCATVGGQGGGIFNMKEANTQSQGVSGPSQKGPQVTIDAFVSKVESRAKPPSIIYIDESDGSQKNPAVGKKATHVNKGVSSMGAFQDGEEKRARAQQHSSRNKEGTQFRAITLPTFTCAACSTVNPPSSITCTVCANVLNPKTYTSSWKCRSGGEYWNSPDCGRCAVCGEAR</sequence>
<feature type="compositionally biased region" description="Basic and acidic residues" evidence="1">
    <location>
        <begin position="173"/>
        <end position="182"/>
    </location>
</feature>
<keyword evidence="4" id="KW-1185">Reference proteome</keyword>
<feature type="compositionally biased region" description="Basic and acidic residues" evidence="1">
    <location>
        <begin position="113"/>
        <end position="136"/>
    </location>
</feature>
<reference evidence="3 4" key="1">
    <citation type="journal article" date="2018" name="Nat. Ecol. Evol.">
        <title>Pezizomycetes genomes reveal the molecular basis of ectomycorrhizal truffle lifestyle.</title>
        <authorList>
            <person name="Murat C."/>
            <person name="Payen T."/>
            <person name="Noel B."/>
            <person name="Kuo A."/>
            <person name="Morin E."/>
            <person name="Chen J."/>
            <person name="Kohler A."/>
            <person name="Krizsan K."/>
            <person name="Balestrini R."/>
            <person name="Da Silva C."/>
            <person name="Montanini B."/>
            <person name="Hainaut M."/>
            <person name="Levati E."/>
            <person name="Barry K.W."/>
            <person name="Belfiori B."/>
            <person name="Cichocki N."/>
            <person name="Clum A."/>
            <person name="Dockter R.B."/>
            <person name="Fauchery L."/>
            <person name="Guy J."/>
            <person name="Iotti M."/>
            <person name="Le Tacon F."/>
            <person name="Lindquist E.A."/>
            <person name="Lipzen A."/>
            <person name="Malagnac F."/>
            <person name="Mello A."/>
            <person name="Molinier V."/>
            <person name="Miyauchi S."/>
            <person name="Poulain J."/>
            <person name="Riccioni C."/>
            <person name="Rubini A."/>
            <person name="Sitrit Y."/>
            <person name="Splivallo R."/>
            <person name="Traeger S."/>
            <person name="Wang M."/>
            <person name="Zifcakova L."/>
            <person name="Wipf D."/>
            <person name="Zambonelli A."/>
            <person name="Paolocci F."/>
            <person name="Nowrousian M."/>
            <person name="Ottonello S."/>
            <person name="Baldrian P."/>
            <person name="Spatafora J.W."/>
            <person name="Henrissat B."/>
            <person name="Nagy L.G."/>
            <person name="Aury J.M."/>
            <person name="Wincker P."/>
            <person name="Grigoriev I.V."/>
            <person name="Bonfante P."/>
            <person name="Martin F.M."/>
        </authorList>
    </citation>
    <scope>NUCLEOTIDE SEQUENCE [LARGE SCALE GENOMIC DNA]</scope>
    <source>
        <strain evidence="3 4">ATCC MYA-4762</strain>
    </source>
</reference>
<feature type="compositionally biased region" description="Acidic residues" evidence="1">
    <location>
        <begin position="183"/>
        <end position="202"/>
    </location>
</feature>
<proteinExistence type="predicted"/>
<evidence type="ECO:0000313" key="4">
    <source>
        <dbReference type="Proteomes" id="UP000267821"/>
    </source>
</evidence>
<feature type="region of interest" description="Disordered" evidence="1">
    <location>
        <begin position="173"/>
        <end position="233"/>
    </location>
</feature>
<dbReference type="EMBL" id="ML121528">
    <property type="protein sequence ID" value="RPB29136.1"/>
    <property type="molecule type" value="Genomic_DNA"/>
</dbReference>
<dbReference type="PROSITE" id="PS51397">
    <property type="entry name" value="WLM"/>
    <property type="match status" value="1"/>
</dbReference>